<dbReference type="Pfam" id="PF00106">
    <property type="entry name" value="adh_short"/>
    <property type="match status" value="1"/>
</dbReference>
<dbReference type="OrthoDB" id="9810734at2"/>
<dbReference type="KEGG" id="lit:FPZ52_01255"/>
<gene>
    <name evidence="5" type="ORF">FPZ52_01255</name>
</gene>
<evidence type="ECO:0000313" key="5">
    <source>
        <dbReference type="EMBL" id="QDY68382.1"/>
    </source>
</evidence>
<dbReference type="SUPFAM" id="SSF51735">
    <property type="entry name" value="NAD(P)-binding Rossmann-fold domains"/>
    <property type="match status" value="1"/>
</dbReference>
<dbReference type="PANTHER" id="PTHR43669:SF3">
    <property type="entry name" value="ALCOHOL DEHYDROGENASE, PUTATIVE (AFU_ORTHOLOGUE AFUA_3G03445)-RELATED"/>
    <property type="match status" value="1"/>
</dbReference>
<evidence type="ECO:0000256" key="3">
    <source>
        <dbReference type="RuleBase" id="RU000363"/>
    </source>
</evidence>
<accession>A0A5B8IQ56</accession>
<dbReference type="FunFam" id="3.40.50.720:FF:000084">
    <property type="entry name" value="Short-chain dehydrogenase reductase"/>
    <property type="match status" value="1"/>
</dbReference>
<dbReference type="RefSeq" id="WP_146362953.1">
    <property type="nucleotide sequence ID" value="NZ_CP042261.1"/>
</dbReference>
<evidence type="ECO:0000256" key="1">
    <source>
        <dbReference type="ARBA" id="ARBA00006484"/>
    </source>
</evidence>
<dbReference type="InterPro" id="IPR036291">
    <property type="entry name" value="NAD(P)-bd_dom_sf"/>
</dbReference>
<evidence type="ECO:0000313" key="6">
    <source>
        <dbReference type="Proteomes" id="UP000318483"/>
    </source>
</evidence>
<dbReference type="PRINTS" id="PR00081">
    <property type="entry name" value="GDHRDH"/>
</dbReference>
<dbReference type="PRINTS" id="PR00080">
    <property type="entry name" value="SDRFAMILY"/>
</dbReference>
<dbReference type="Gene3D" id="3.40.50.720">
    <property type="entry name" value="NAD(P)-binding Rossmann-like Domain"/>
    <property type="match status" value="1"/>
</dbReference>
<evidence type="ECO:0000256" key="2">
    <source>
        <dbReference type="ARBA" id="ARBA00023002"/>
    </source>
</evidence>
<sequence length="251" mass="26579">MSTESRKTVLITGASKGIGAATAREYAARGWNVALVARSNELIADLAGEIGPQAIAIPCDVTRFWEMEAAVKAVVTSFGSLDVLINNAGVIEPIGAIADMNPDDWGKVIDINVKGVFNGARAVLPVMLAAGGGSILTVSSGAATNPLEGWSHYCSSKAAVAMFTRCLDVEYRTQGIRALGLSPGTVRTQMQDQIRESGINPVSQMDPAMHVPPEWPAKALFWLSGSDSDDLIGTEVALRDNSIRRRVGLIE</sequence>
<dbReference type="CDD" id="cd05233">
    <property type="entry name" value="SDR_c"/>
    <property type="match status" value="1"/>
</dbReference>
<dbReference type="EMBL" id="CP042261">
    <property type="protein sequence ID" value="QDY68382.1"/>
    <property type="molecule type" value="Genomic_DNA"/>
</dbReference>
<reference evidence="5 6" key="1">
    <citation type="submission" date="2019-07" db="EMBL/GenBank/DDBJ databases">
        <title>Litoreibacter alkalisoli sp. nov., isolated from saline-alkaline soil.</title>
        <authorList>
            <person name="Wang S."/>
            <person name="Xu L."/>
            <person name="Xing Y.-T."/>
            <person name="Sun J.-Q."/>
        </authorList>
    </citation>
    <scope>NUCLEOTIDE SEQUENCE [LARGE SCALE GENOMIC DNA]</scope>
    <source>
        <strain evidence="5 6">LN3S51</strain>
    </source>
</reference>
<dbReference type="InterPro" id="IPR002347">
    <property type="entry name" value="SDR_fam"/>
</dbReference>
<comment type="similarity">
    <text evidence="1 3">Belongs to the short-chain dehydrogenases/reductases (SDR) family.</text>
</comment>
<evidence type="ECO:0000259" key="4">
    <source>
        <dbReference type="SMART" id="SM00822"/>
    </source>
</evidence>
<dbReference type="Proteomes" id="UP000318483">
    <property type="component" value="Chromosome"/>
</dbReference>
<keyword evidence="6" id="KW-1185">Reference proteome</keyword>
<feature type="domain" description="Ketoreductase" evidence="4">
    <location>
        <begin position="7"/>
        <end position="182"/>
    </location>
</feature>
<dbReference type="InterPro" id="IPR057326">
    <property type="entry name" value="KR_dom"/>
</dbReference>
<name>A0A5B8IQ56_9RHOB</name>
<dbReference type="SMART" id="SM00822">
    <property type="entry name" value="PKS_KR"/>
    <property type="match status" value="1"/>
</dbReference>
<dbReference type="AlphaFoldDB" id="A0A5B8IQ56"/>
<dbReference type="PANTHER" id="PTHR43669">
    <property type="entry name" value="5-KETO-D-GLUCONATE 5-REDUCTASE"/>
    <property type="match status" value="1"/>
</dbReference>
<proteinExistence type="inferred from homology"/>
<organism evidence="5 6">
    <name type="scientific">Qingshengfaniella alkalisoli</name>
    <dbReference type="NCBI Taxonomy" id="2599296"/>
    <lineage>
        <taxon>Bacteria</taxon>
        <taxon>Pseudomonadati</taxon>
        <taxon>Pseudomonadota</taxon>
        <taxon>Alphaproteobacteria</taxon>
        <taxon>Rhodobacterales</taxon>
        <taxon>Paracoccaceae</taxon>
        <taxon>Qingshengfaniella</taxon>
    </lineage>
</organism>
<protein>
    <submittedName>
        <fullName evidence="5">SDR family oxidoreductase</fullName>
    </submittedName>
</protein>
<dbReference type="GO" id="GO:0016491">
    <property type="term" value="F:oxidoreductase activity"/>
    <property type="evidence" value="ECO:0007669"/>
    <property type="project" value="UniProtKB-KW"/>
</dbReference>
<keyword evidence="2" id="KW-0560">Oxidoreductase</keyword>